<comment type="caution">
    <text evidence="1">The sequence shown here is derived from an EMBL/GenBank/DDBJ whole genome shotgun (WGS) entry which is preliminary data.</text>
</comment>
<protein>
    <submittedName>
        <fullName evidence="1">Mycothiol S-conjugate amidase</fullName>
        <ecNumber evidence="1">3.5.1.115</ecNumber>
    </submittedName>
</protein>
<dbReference type="InterPro" id="IPR024078">
    <property type="entry name" value="LmbE-like_dom_sf"/>
</dbReference>
<dbReference type="EC" id="3.5.1.115" evidence="1"/>
<dbReference type="PANTHER" id="PTHR12993:SF11">
    <property type="entry name" value="N-ACETYLGLUCOSAMINYL-PHOSPHATIDYLINOSITOL DE-N-ACETYLASE"/>
    <property type="match status" value="1"/>
</dbReference>
<dbReference type="OrthoDB" id="9815144at2"/>
<name>A0A399EBW7_9DEIN</name>
<dbReference type="Gene3D" id="3.40.50.10320">
    <property type="entry name" value="LmbE-like"/>
    <property type="match status" value="1"/>
</dbReference>
<dbReference type="SUPFAM" id="SSF102588">
    <property type="entry name" value="LmbE-like"/>
    <property type="match status" value="1"/>
</dbReference>
<keyword evidence="2" id="KW-1185">Reference proteome</keyword>
<dbReference type="Pfam" id="PF02585">
    <property type="entry name" value="PIG-L"/>
    <property type="match status" value="1"/>
</dbReference>
<dbReference type="GO" id="GO:0016811">
    <property type="term" value="F:hydrolase activity, acting on carbon-nitrogen (but not peptide) bonds, in linear amides"/>
    <property type="evidence" value="ECO:0007669"/>
    <property type="project" value="TreeGrafter"/>
</dbReference>
<dbReference type="AlphaFoldDB" id="A0A399EBW7"/>
<accession>A0A399EBW7</accession>
<evidence type="ECO:0000313" key="2">
    <source>
        <dbReference type="Proteomes" id="UP000265715"/>
    </source>
</evidence>
<organism evidence="1 2">
    <name type="scientific">Calidithermus terrae</name>
    <dbReference type="NCBI Taxonomy" id="1408545"/>
    <lineage>
        <taxon>Bacteria</taxon>
        <taxon>Thermotogati</taxon>
        <taxon>Deinococcota</taxon>
        <taxon>Deinococci</taxon>
        <taxon>Thermales</taxon>
        <taxon>Thermaceae</taxon>
        <taxon>Calidithermus</taxon>
    </lineage>
</organism>
<sequence>MGRVREAELRAAAGVLGVREVAFLGYPDGGLDRADPREATWRLVGHLRRARPEVVVTFSPDGHTGHPDHVAVSQLTCGAVVCAADSSYPDPQPPHRVHKLYYLVDPLELVEWARQALGDVGMTVDGVKRPHTGWADWAITARVDATAYWRAAWEAVQCHQSQSHTLARLRTLAEATHERVWGWGHFYRVFSLVNGGRAKESDLFEGLREAH</sequence>
<keyword evidence="1" id="KW-0378">Hydrolase</keyword>
<gene>
    <name evidence="1" type="primary">mca_2</name>
    <name evidence="1" type="ORF">Mterra_02789</name>
</gene>
<dbReference type="Proteomes" id="UP000265715">
    <property type="component" value="Unassembled WGS sequence"/>
</dbReference>
<dbReference type="InterPro" id="IPR003737">
    <property type="entry name" value="GlcNAc_PI_deacetylase-related"/>
</dbReference>
<evidence type="ECO:0000313" key="1">
    <source>
        <dbReference type="EMBL" id="RIH82144.1"/>
    </source>
</evidence>
<reference evidence="1 2" key="1">
    <citation type="submission" date="2018-08" db="EMBL/GenBank/DDBJ databases">
        <title>Meiothermus terrae DSM 26712 genome sequencing project.</title>
        <authorList>
            <person name="Da Costa M.S."/>
            <person name="Albuquerque L."/>
            <person name="Raposo P."/>
            <person name="Froufe H.J.C."/>
            <person name="Barroso C.S."/>
            <person name="Egas C."/>
        </authorList>
    </citation>
    <scope>NUCLEOTIDE SEQUENCE [LARGE SCALE GENOMIC DNA]</scope>
    <source>
        <strain evidence="1 2">DSM 26712</strain>
    </source>
</reference>
<dbReference type="EMBL" id="QXDL01000133">
    <property type="protein sequence ID" value="RIH82144.1"/>
    <property type="molecule type" value="Genomic_DNA"/>
</dbReference>
<dbReference type="PANTHER" id="PTHR12993">
    <property type="entry name" value="N-ACETYLGLUCOSAMINYL-PHOSPHATIDYLINOSITOL DE-N-ACETYLASE-RELATED"/>
    <property type="match status" value="1"/>
</dbReference>
<proteinExistence type="predicted"/>